<dbReference type="AlphaFoldDB" id="A0A5C7SJG4"/>
<gene>
    <name evidence="3" type="ORF">E6Q80_14470</name>
</gene>
<dbReference type="RefSeq" id="WP_276659626.1">
    <property type="nucleotide sequence ID" value="NZ_SSFD01000230.1"/>
</dbReference>
<name>A0A5C7SJG4_THASP</name>
<dbReference type="PIRSF" id="PIRSF029644">
    <property type="entry name" value="UCP029644"/>
    <property type="match status" value="1"/>
</dbReference>
<evidence type="ECO:0000313" key="4">
    <source>
        <dbReference type="Proteomes" id="UP000321192"/>
    </source>
</evidence>
<evidence type="ECO:0000313" key="3">
    <source>
        <dbReference type="EMBL" id="TXH82881.1"/>
    </source>
</evidence>
<feature type="chain" id="PRO_5022766804" description="FecR protein domain-containing protein" evidence="1">
    <location>
        <begin position="35"/>
        <end position="536"/>
    </location>
</feature>
<accession>A0A5C7SJG4</accession>
<dbReference type="InterPro" id="IPR006860">
    <property type="entry name" value="FecR"/>
</dbReference>
<dbReference type="Gene3D" id="3.10.350.10">
    <property type="entry name" value="LysM domain"/>
    <property type="match status" value="1"/>
</dbReference>
<dbReference type="PANTHER" id="PTHR38731">
    <property type="entry name" value="LIPL45-RELATED LIPOPROTEIN-RELATED"/>
    <property type="match status" value="1"/>
</dbReference>
<feature type="signal peptide" evidence="1">
    <location>
        <begin position="1"/>
        <end position="34"/>
    </location>
</feature>
<comment type="caution">
    <text evidence="3">The sequence shown here is derived from an EMBL/GenBank/DDBJ whole genome shotgun (WGS) entry which is preliminary data.</text>
</comment>
<dbReference type="InterPro" id="IPR013783">
    <property type="entry name" value="Ig-like_fold"/>
</dbReference>
<feature type="domain" description="FecR protein" evidence="2">
    <location>
        <begin position="126"/>
        <end position="227"/>
    </location>
</feature>
<evidence type="ECO:0000256" key="1">
    <source>
        <dbReference type="SAM" id="SignalP"/>
    </source>
</evidence>
<dbReference type="Pfam" id="PF04773">
    <property type="entry name" value="FecR"/>
    <property type="match status" value="1"/>
</dbReference>
<dbReference type="Gene3D" id="2.60.120.1440">
    <property type="match status" value="1"/>
</dbReference>
<proteinExistence type="predicted"/>
<keyword evidence="1" id="KW-0732">Signal</keyword>
<organism evidence="3 4">
    <name type="scientific">Thauera aminoaromatica</name>
    <dbReference type="NCBI Taxonomy" id="164330"/>
    <lineage>
        <taxon>Bacteria</taxon>
        <taxon>Pseudomonadati</taxon>
        <taxon>Pseudomonadota</taxon>
        <taxon>Betaproteobacteria</taxon>
        <taxon>Rhodocyclales</taxon>
        <taxon>Zoogloeaceae</taxon>
        <taxon>Thauera</taxon>
    </lineage>
</organism>
<protein>
    <recommendedName>
        <fullName evidence="2">FecR protein domain-containing protein</fullName>
    </recommendedName>
</protein>
<reference evidence="3 4" key="1">
    <citation type="submission" date="2018-09" db="EMBL/GenBank/DDBJ databases">
        <title>Metagenome Assembled Genomes from an Advanced Water Purification Facility.</title>
        <authorList>
            <person name="Stamps B.W."/>
            <person name="Spear J.R."/>
        </authorList>
    </citation>
    <scope>NUCLEOTIDE SEQUENCE [LARGE SCALE GENOMIC DNA]</scope>
    <source>
        <strain evidence="3">Bin_27_1</strain>
    </source>
</reference>
<dbReference type="PANTHER" id="PTHR38731:SF3">
    <property type="entry name" value="BLL6125 PROTEIN"/>
    <property type="match status" value="1"/>
</dbReference>
<dbReference type="InterPro" id="IPR016930">
    <property type="entry name" value="UCP029644"/>
</dbReference>
<dbReference type="Proteomes" id="UP000321192">
    <property type="component" value="Unassembled WGS sequence"/>
</dbReference>
<dbReference type="Gene3D" id="2.60.40.10">
    <property type="entry name" value="Immunoglobulins"/>
    <property type="match status" value="3"/>
</dbReference>
<dbReference type="EMBL" id="SSFD01000230">
    <property type="protein sequence ID" value="TXH82881.1"/>
    <property type="molecule type" value="Genomic_DNA"/>
</dbReference>
<evidence type="ECO:0000259" key="2">
    <source>
        <dbReference type="Pfam" id="PF04773"/>
    </source>
</evidence>
<dbReference type="InterPro" id="IPR036779">
    <property type="entry name" value="LysM_dom_sf"/>
</dbReference>
<sequence length="536" mass="57350">MPKLFRKTFPVARHSVPLLATALGLALAGPGVHAADLEVVYTTRAGDTLIGLERQYLSAPFGWKGLKALNRIGNPMRLPVGSPLRIPENWLRAQPHTARVVAVSGDVTMDGKPLAPDTRVSAGAILRTGDGGFVTLALPDESRLTVQPGSQARLEKVQSFHGLPGQNARIHLEQGRIESTVAPQRGPAARYQIRTPSATLSVRGTAFRAGTDPDAGTAQAEVTAGEVGMRNATAADATGLPAGFGVVARAGAPIPAPRALLPAPALDEVPALFQRITMDIPFPPIAKAVAYRAQIARDETFSDVVATAVFATPRARFTDLPDGDYRLRVRAIDAEGLEGRDATRDIALRARPEPPEAISAPPGVVAWSARPDASGYQLQIADDSRFAQPAIDHKVDGLQSMPPLGPGRYAWRIASLRTDGNPGPWSDPQTLDIRPAPGPATVEDYNRRLRLAWAGRPGQIYDVQLARDETFQDLIIDQRIGETALTLPEPGPGRYRLRIRATDPDGGVSPWSGIQHLQSLHLLPIWSLSAPAVKNP</sequence>